<accession>A0A2U1D584</accession>
<keyword evidence="2" id="KW-1133">Transmembrane helix</keyword>
<dbReference type="OrthoDB" id="9805856at2"/>
<keyword evidence="1 4" id="KW-0238">DNA-binding</keyword>
<dbReference type="Proteomes" id="UP000245433">
    <property type="component" value="Unassembled WGS sequence"/>
</dbReference>
<dbReference type="AlphaFoldDB" id="A0A2U1D584"/>
<reference evidence="4 5" key="1">
    <citation type="submission" date="2018-04" db="EMBL/GenBank/DDBJ databases">
        <title>Genomic Encyclopedia of Type Strains, Phase IV (KMG-IV): sequencing the most valuable type-strain genomes for metagenomic binning, comparative biology and taxonomic classification.</title>
        <authorList>
            <person name="Goeker M."/>
        </authorList>
    </citation>
    <scope>NUCLEOTIDE SEQUENCE [LARGE SCALE GENOMIC DNA]</scope>
    <source>
        <strain evidence="4 5">DSM 28795</strain>
    </source>
</reference>
<gene>
    <name evidence="4" type="ORF">C7384_11029</name>
</gene>
<dbReference type="SMART" id="SM00530">
    <property type="entry name" value="HTH_XRE"/>
    <property type="match status" value="1"/>
</dbReference>
<feature type="transmembrane region" description="Helical" evidence="2">
    <location>
        <begin position="92"/>
        <end position="115"/>
    </location>
</feature>
<dbReference type="Gene3D" id="1.10.260.40">
    <property type="entry name" value="lambda repressor-like DNA-binding domains"/>
    <property type="match status" value="1"/>
</dbReference>
<dbReference type="EMBL" id="QEKT01000010">
    <property type="protein sequence ID" value="PVY82835.1"/>
    <property type="molecule type" value="Genomic_DNA"/>
</dbReference>
<evidence type="ECO:0000256" key="1">
    <source>
        <dbReference type="ARBA" id="ARBA00023125"/>
    </source>
</evidence>
<protein>
    <submittedName>
        <fullName evidence="4">DNA-binding XRE family transcriptional regulator</fullName>
    </submittedName>
</protein>
<feature type="domain" description="HTH cro/C1-type" evidence="3">
    <location>
        <begin position="7"/>
        <end position="61"/>
    </location>
</feature>
<evidence type="ECO:0000259" key="3">
    <source>
        <dbReference type="PROSITE" id="PS50943"/>
    </source>
</evidence>
<dbReference type="CDD" id="cd00093">
    <property type="entry name" value="HTH_XRE"/>
    <property type="match status" value="1"/>
</dbReference>
<keyword evidence="2" id="KW-0812">Transmembrane</keyword>
<dbReference type="InterPro" id="IPR010982">
    <property type="entry name" value="Lambda_DNA-bd_dom_sf"/>
</dbReference>
<evidence type="ECO:0000256" key="2">
    <source>
        <dbReference type="SAM" id="Phobius"/>
    </source>
</evidence>
<organism evidence="4 5">
    <name type="scientific">Convivina intestini</name>
    <dbReference type="NCBI Taxonomy" id="1505726"/>
    <lineage>
        <taxon>Bacteria</taxon>
        <taxon>Bacillati</taxon>
        <taxon>Bacillota</taxon>
        <taxon>Bacilli</taxon>
        <taxon>Lactobacillales</taxon>
        <taxon>Lactobacillaceae</taxon>
        <taxon>Convivina</taxon>
    </lineage>
</organism>
<dbReference type="RefSeq" id="WP_089940354.1">
    <property type="nucleotide sequence ID" value="NZ_CAKOEX010000010.1"/>
</dbReference>
<evidence type="ECO:0000313" key="4">
    <source>
        <dbReference type="EMBL" id="PVY82835.1"/>
    </source>
</evidence>
<name>A0A2U1D584_9LACO</name>
<dbReference type="SUPFAM" id="SSF47413">
    <property type="entry name" value="lambda repressor-like DNA-binding domains"/>
    <property type="match status" value="1"/>
</dbReference>
<dbReference type="PANTHER" id="PTHR46558">
    <property type="entry name" value="TRACRIPTIONAL REGULATORY PROTEIN-RELATED-RELATED"/>
    <property type="match status" value="1"/>
</dbReference>
<dbReference type="PANTHER" id="PTHR46558:SF15">
    <property type="entry name" value="HELIX-TURN-HELIX DOMAIN PROTEIN"/>
    <property type="match status" value="1"/>
</dbReference>
<dbReference type="Pfam" id="PF01381">
    <property type="entry name" value="HTH_3"/>
    <property type="match status" value="1"/>
</dbReference>
<sequence>MSFKEDIKQLRTEQGLTQQGLADKMHVSRQTVSTWETGKNYPNLDILRELSQLFGVSFEKLVFGEEITMKPEKTIAEKVDQDLINKGRYKKIALILGSIVATLALWVGVLTVGYINGVSDIDRFNPFLSYTTAYTKLPSDKVISPNNSKHGYWTAWFTDNEMGSQWSKLTLTTGLNPSVKDPYVMVYHKGSYVKIARIVPGSAVNTLVKGDLSALDSLLTSKKKVDVKEAKPFHDKKHLSMTVQKLGNTENK</sequence>
<keyword evidence="2" id="KW-0472">Membrane</keyword>
<dbReference type="PROSITE" id="PS50943">
    <property type="entry name" value="HTH_CROC1"/>
    <property type="match status" value="1"/>
</dbReference>
<dbReference type="GO" id="GO:0003677">
    <property type="term" value="F:DNA binding"/>
    <property type="evidence" value="ECO:0007669"/>
    <property type="project" value="UniProtKB-KW"/>
</dbReference>
<dbReference type="InterPro" id="IPR001387">
    <property type="entry name" value="Cro/C1-type_HTH"/>
</dbReference>
<comment type="caution">
    <text evidence="4">The sequence shown here is derived from an EMBL/GenBank/DDBJ whole genome shotgun (WGS) entry which is preliminary data.</text>
</comment>
<proteinExistence type="predicted"/>
<evidence type="ECO:0000313" key="5">
    <source>
        <dbReference type="Proteomes" id="UP000245433"/>
    </source>
</evidence>
<keyword evidence="5" id="KW-1185">Reference proteome</keyword>